<dbReference type="EMBL" id="JABFAI010000245">
    <property type="protein sequence ID" value="KAF4949171.1"/>
    <property type="molecule type" value="Genomic_DNA"/>
</dbReference>
<dbReference type="PANTHER" id="PTHR24148:SF64">
    <property type="entry name" value="HETEROKARYON INCOMPATIBILITY DOMAIN-CONTAINING PROTEIN"/>
    <property type="match status" value="1"/>
</dbReference>
<reference evidence="2" key="2">
    <citation type="submission" date="2020-05" db="EMBL/GenBank/DDBJ databases">
        <authorList>
            <person name="Kim H.-S."/>
            <person name="Proctor R.H."/>
            <person name="Brown D.W."/>
        </authorList>
    </citation>
    <scope>NUCLEOTIDE SEQUENCE</scope>
    <source>
        <strain evidence="2">NRRL 45417</strain>
    </source>
</reference>
<dbReference type="PANTHER" id="PTHR24148">
    <property type="entry name" value="ANKYRIN REPEAT DOMAIN-CONTAINING PROTEIN 39 HOMOLOG-RELATED"/>
    <property type="match status" value="1"/>
</dbReference>
<name>A0A8H4WT91_9HYPO</name>
<dbReference type="OrthoDB" id="2157530at2759"/>
<dbReference type="Proteomes" id="UP000604273">
    <property type="component" value="Unassembled WGS sequence"/>
</dbReference>
<gene>
    <name evidence="2" type="ORF">FGADI_9088</name>
</gene>
<protein>
    <recommendedName>
        <fullName evidence="1">Heterokaryon incompatibility domain-containing protein</fullName>
    </recommendedName>
</protein>
<organism evidence="2 3">
    <name type="scientific">Fusarium gaditjirri</name>
    <dbReference type="NCBI Taxonomy" id="282569"/>
    <lineage>
        <taxon>Eukaryota</taxon>
        <taxon>Fungi</taxon>
        <taxon>Dikarya</taxon>
        <taxon>Ascomycota</taxon>
        <taxon>Pezizomycotina</taxon>
        <taxon>Sordariomycetes</taxon>
        <taxon>Hypocreomycetidae</taxon>
        <taxon>Hypocreales</taxon>
        <taxon>Nectriaceae</taxon>
        <taxon>Fusarium</taxon>
        <taxon>Fusarium nisikadoi species complex</taxon>
    </lineage>
</organism>
<dbReference type="Pfam" id="PF06985">
    <property type="entry name" value="HET"/>
    <property type="match status" value="1"/>
</dbReference>
<evidence type="ECO:0000313" key="3">
    <source>
        <dbReference type="Proteomes" id="UP000604273"/>
    </source>
</evidence>
<sequence>MRHIYSNAELVNAWLGPADPEVAASAARIIKTLANPKPSLFPKYYFPEDKELLHLGLPTRDSPAWDALNTLLNVPYFSRVWIIQEIAVASDFALLWGGITISKNEFQTFRLASLAHKLSEFDFEKGSPQLQWSTVALLYLGHYIVGEDNLFQLVYSVSTTHATDPRDKIFALIGLAGDRSYDTVPDYNKSEGEVFADFARAVIRTETNLDILDYSYVENPGCPEHRPHWAPRWHSDDSSCDYHLNKYNFTASRDIPTALGPSVSERVLCLGGLQVDLVRDMRDRTTEIQQDFPDAVDMITDNIKIFSRRYGSEIIRTVLLTMMAGHESSGTMINQEIRPPIDDEYLKNFISFFLLSTIQAHMSQDGRELDLRRYFELVRLGAKAIPLPVEPCWTSPEDFELMEQMLMVLYPHDPRVVSSDLDLVSRIDCDLMMGPRRFGEAVGASDGSRLFITETGYVGFGPRCMRPGDVVCVLFGGGTLYVIRPTAAADEYLFLGSAYVHGLMNGEVIDAWETGKRTGNQEIQERLFKLL</sequence>
<proteinExistence type="predicted"/>
<evidence type="ECO:0000259" key="1">
    <source>
        <dbReference type="Pfam" id="PF06985"/>
    </source>
</evidence>
<comment type="caution">
    <text evidence="2">The sequence shown here is derived from an EMBL/GenBank/DDBJ whole genome shotgun (WGS) entry which is preliminary data.</text>
</comment>
<keyword evidence="3" id="KW-1185">Reference proteome</keyword>
<reference evidence="2" key="1">
    <citation type="journal article" date="2020" name="BMC Genomics">
        <title>Correction to: Identification and distribution of gene clusters required for synthesis of sphingolipid metabolism inhibitors in diverse species of the filamentous fungus Fusarium.</title>
        <authorList>
            <person name="Kim H.S."/>
            <person name="Lohmar J.M."/>
            <person name="Busman M."/>
            <person name="Brown D.W."/>
            <person name="Naumann T.A."/>
            <person name="Divon H.H."/>
            <person name="Lysoe E."/>
            <person name="Uhlig S."/>
            <person name="Proctor R.H."/>
        </authorList>
    </citation>
    <scope>NUCLEOTIDE SEQUENCE</scope>
    <source>
        <strain evidence="2">NRRL 45417</strain>
    </source>
</reference>
<dbReference type="AlphaFoldDB" id="A0A8H4WT91"/>
<feature type="domain" description="Heterokaryon incompatibility" evidence="1">
    <location>
        <begin position="1"/>
        <end position="85"/>
    </location>
</feature>
<dbReference type="InterPro" id="IPR052895">
    <property type="entry name" value="HetReg/Transcr_Mod"/>
</dbReference>
<dbReference type="InterPro" id="IPR010730">
    <property type="entry name" value="HET"/>
</dbReference>
<evidence type="ECO:0000313" key="2">
    <source>
        <dbReference type="EMBL" id="KAF4949171.1"/>
    </source>
</evidence>
<accession>A0A8H4WT91</accession>
<dbReference type="Pfam" id="PF26639">
    <property type="entry name" value="Het-6_barrel"/>
    <property type="match status" value="1"/>
</dbReference>